<proteinExistence type="inferred from homology"/>
<sequence length="486" mass="53121">MLQLPALRWGKPYESLEKQEVVHFNTGEPIAMVNQVGGGIVQRDLRKSQNARDALRKIPTDELMGMCKKAAELFENAELPMGDSTQTVDQFVHQQSASTGLPEHMCRANLKKNSFCLANMDKILDALTRGLDRNIFTRGYGEEGRGVIVSYQATTPILGAVLPNNSPGVHTLWLPAVALQVGLALKPGSQEPWTPYRMVAAFIEAGIPAEAFSLYPGGHDAGGALLAKCSRSMVFGSAQTLAQYADNPRVQAHGPGFSKIILGDDVVDQWEDYLDMMVESVAINSGRSCINCSGIWASRHTREIGEAIAKRIGPIDVKPPTDPTAELAAFTMKQMALGTWAMVEQDLQEEGVTDLTAEYGDKLIEKERCAYLRPMVVHADSPDRGVAAKEYMFPFVSVVQCPQADMLRRIGPTLVGTVITNNEDLIRQAGDSTDIDRLNIGPIATNRLNWLQPHEGNIIDFLYRSRAYQVADTPVAAAGGRSSHLM</sequence>
<evidence type="ECO:0000313" key="5">
    <source>
        <dbReference type="EMBL" id="QDS89422.1"/>
    </source>
</evidence>
<dbReference type="Pfam" id="PF00171">
    <property type="entry name" value="Aldedh"/>
    <property type="match status" value="1"/>
</dbReference>
<reference evidence="5 6" key="1">
    <citation type="submission" date="2019-02" db="EMBL/GenBank/DDBJ databases">
        <title>Deep-cultivation of Planctomycetes and their phenomic and genomic characterization uncovers novel biology.</title>
        <authorList>
            <person name="Wiegand S."/>
            <person name="Jogler M."/>
            <person name="Boedeker C."/>
            <person name="Pinto D."/>
            <person name="Vollmers J."/>
            <person name="Rivas-Marin E."/>
            <person name="Kohn T."/>
            <person name="Peeters S.H."/>
            <person name="Heuer A."/>
            <person name="Rast P."/>
            <person name="Oberbeckmann S."/>
            <person name="Bunk B."/>
            <person name="Jeske O."/>
            <person name="Meyerdierks A."/>
            <person name="Storesund J.E."/>
            <person name="Kallscheuer N."/>
            <person name="Luecker S."/>
            <person name="Lage O.M."/>
            <person name="Pohl T."/>
            <person name="Merkel B.J."/>
            <person name="Hornburger P."/>
            <person name="Mueller R.-W."/>
            <person name="Bruemmer F."/>
            <person name="Labrenz M."/>
            <person name="Spormann A.M."/>
            <person name="Op den Camp H."/>
            <person name="Overmann J."/>
            <person name="Amann R."/>
            <person name="Jetten M.S.M."/>
            <person name="Mascher T."/>
            <person name="Medema M.H."/>
            <person name="Devos D.P."/>
            <person name="Kaster A.-K."/>
            <person name="Ovreas L."/>
            <person name="Rohde M."/>
            <person name="Galperin M.Y."/>
            <person name="Jogler C."/>
        </authorList>
    </citation>
    <scope>NUCLEOTIDE SEQUENCE [LARGE SCALE GENOMIC DNA]</scope>
    <source>
        <strain evidence="5 6">EC9</strain>
    </source>
</reference>
<dbReference type="AlphaFoldDB" id="A0A517M3H0"/>
<keyword evidence="6" id="KW-1185">Reference proteome</keyword>
<dbReference type="KEGG" id="ruv:EC9_36220"/>
<dbReference type="PANTHER" id="PTHR43720:SF2">
    <property type="entry name" value="2-AMINOMUCONIC SEMIALDEHYDE DEHYDROGENASE"/>
    <property type="match status" value="1"/>
</dbReference>
<evidence type="ECO:0000256" key="1">
    <source>
        <dbReference type="ARBA" id="ARBA00009986"/>
    </source>
</evidence>
<name>A0A517M3H0_9BACT</name>
<dbReference type="InterPro" id="IPR016162">
    <property type="entry name" value="Ald_DH_N"/>
</dbReference>
<dbReference type="EMBL" id="CP036261">
    <property type="protein sequence ID" value="QDS89422.1"/>
    <property type="molecule type" value="Genomic_DNA"/>
</dbReference>
<comment type="similarity">
    <text evidence="1">Belongs to the aldehyde dehydrogenase family.</text>
</comment>
<dbReference type="Proteomes" id="UP000319557">
    <property type="component" value="Chromosome"/>
</dbReference>
<organism evidence="5 6">
    <name type="scientific">Rosistilla ulvae</name>
    <dbReference type="NCBI Taxonomy" id="1930277"/>
    <lineage>
        <taxon>Bacteria</taxon>
        <taxon>Pseudomonadati</taxon>
        <taxon>Planctomycetota</taxon>
        <taxon>Planctomycetia</taxon>
        <taxon>Pirellulales</taxon>
        <taxon>Pirellulaceae</taxon>
        <taxon>Rosistilla</taxon>
    </lineage>
</organism>
<dbReference type="OrthoDB" id="229416at2"/>
<dbReference type="SUPFAM" id="SSF53720">
    <property type="entry name" value="ALDH-like"/>
    <property type="match status" value="1"/>
</dbReference>
<dbReference type="Gene3D" id="3.40.605.10">
    <property type="entry name" value="Aldehyde Dehydrogenase, Chain A, domain 1"/>
    <property type="match status" value="1"/>
</dbReference>
<accession>A0A517M3H0</accession>
<dbReference type="InterPro" id="IPR016161">
    <property type="entry name" value="Ald_DH/histidinol_DH"/>
</dbReference>
<dbReference type="RefSeq" id="WP_145347135.1">
    <property type="nucleotide sequence ID" value="NZ_CP036261.1"/>
</dbReference>
<gene>
    <name evidence="5" type="ORF">EC9_36220</name>
</gene>
<evidence type="ECO:0000256" key="2">
    <source>
        <dbReference type="ARBA" id="ARBA00023002"/>
    </source>
</evidence>
<protein>
    <submittedName>
        <fullName evidence="5">Succinylglutamic semialdehyde dehydrogenase</fullName>
    </submittedName>
</protein>
<dbReference type="PANTHER" id="PTHR43720">
    <property type="entry name" value="2-AMINOMUCONIC SEMIALDEHYDE DEHYDROGENASE"/>
    <property type="match status" value="1"/>
</dbReference>
<dbReference type="InterPro" id="IPR016163">
    <property type="entry name" value="Ald_DH_C"/>
</dbReference>
<keyword evidence="2" id="KW-0560">Oxidoreductase</keyword>
<evidence type="ECO:0000256" key="3">
    <source>
        <dbReference type="ARBA" id="ARBA00023027"/>
    </source>
</evidence>
<evidence type="ECO:0000259" key="4">
    <source>
        <dbReference type="Pfam" id="PF00171"/>
    </source>
</evidence>
<dbReference type="Gene3D" id="3.40.309.10">
    <property type="entry name" value="Aldehyde Dehydrogenase, Chain A, domain 2"/>
    <property type="match status" value="1"/>
</dbReference>
<evidence type="ECO:0000313" key="6">
    <source>
        <dbReference type="Proteomes" id="UP000319557"/>
    </source>
</evidence>
<dbReference type="InterPro" id="IPR015590">
    <property type="entry name" value="Aldehyde_DH_dom"/>
</dbReference>
<feature type="domain" description="Aldehyde dehydrogenase" evidence="4">
    <location>
        <begin position="15"/>
        <end position="440"/>
    </location>
</feature>
<dbReference type="GO" id="GO:0016620">
    <property type="term" value="F:oxidoreductase activity, acting on the aldehyde or oxo group of donors, NAD or NADP as acceptor"/>
    <property type="evidence" value="ECO:0007669"/>
    <property type="project" value="InterPro"/>
</dbReference>
<keyword evidence="3" id="KW-0520">NAD</keyword>